<feature type="compositionally biased region" description="Polar residues" evidence="13">
    <location>
        <begin position="123"/>
        <end position="132"/>
    </location>
</feature>
<keyword evidence="6" id="KW-0106">Calcium</keyword>
<evidence type="ECO:0000256" key="3">
    <source>
        <dbReference type="ARBA" id="ARBA00022568"/>
    </source>
</evidence>
<dbReference type="Pfam" id="PF00520">
    <property type="entry name" value="Ion_trans"/>
    <property type="match status" value="1"/>
</dbReference>
<dbReference type="Proteomes" id="UP001372834">
    <property type="component" value="Unassembled WGS sequence"/>
</dbReference>
<gene>
    <name evidence="15" type="ORF">RUM43_011024</name>
</gene>
<sequence>MALQPENQVTTHAFSPLRNVVPVVVRSFTPSLRVLPAILALDDFPARRIFDMFIGYLLADEIYPVSKISLFSLYRRPILNLPIYLTPQKHIGLVLAAAQEAAAQQRALPAGRDCPPSPGTMGKHSQQPPGAKQPTSLFFFGEENIVRRYTRFIIEWPYPFMTRFITFKLKMQFLRESEWTEKTETYFLCIFCVEASLKILALGFVLHRGSYLRNIWNMMDFVVVVTGSMTIFAESNVDVDLRMLRSFRVLRPLKLVSRIPSKKTATTDELPYLFFSVKVLSLSNPTIP</sequence>
<dbReference type="GO" id="GO:0007268">
    <property type="term" value="P:chemical synaptic transmission"/>
    <property type="evidence" value="ECO:0007669"/>
    <property type="project" value="TreeGrafter"/>
</dbReference>
<evidence type="ECO:0000256" key="13">
    <source>
        <dbReference type="SAM" id="MobiDB-lite"/>
    </source>
</evidence>
<evidence type="ECO:0000256" key="9">
    <source>
        <dbReference type="ARBA" id="ARBA00023065"/>
    </source>
</evidence>
<dbReference type="GO" id="GO:0098703">
    <property type="term" value="P:calcium ion import across plasma membrane"/>
    <property type="evidence" value="ECO:0007669"/>
    <property type="project" value="TreeGrafter"/>
</dbReference>
<accession>A0AAN8NSA9</accession>
<organism evidence="15 16">
    <name type="scientific">Polyplax serrata</name>
    <name type="common">Common mouse louse</name>
    <dbReference type="NCBI Taxonomy" id="468196"/>
    <lineage>
        <taxon>Eukaryota</taxon>
        <taxon>Metazoa</taxon>
        <taxon>Ecdysozoa</taxon>
        <taxon>Arthropoda</taxon>
        <taxon>Hexapoda</taxon>
        <taxon>Insecta</taxon>
        <taxon>Pterygota</taxon>
        <taxon>Neoptera</taxon>
        <taxon>Paraneoptera</taxon>
        <taxon>Psocodea</taxon>
        <taxon>Troctomorpha</taxon>
        <taxon>Phthiraptera</taxon>
        <taxon>Anoplura</taxon>
        <taxon>Polyplacidae</taxon>
        <taxon>Polyplax</taxon>
    </lineage>
</organism>
<comment type="caution">
    <text evidence="15">The sequence shown here is derived from an EMBL/GenBank/DDBJ whole genome shotgun (WGS) entry which is preliminary data.</text>
</comment>
<comment type="subcellular location">
    <subcellularLocation>
        <location evidence="1">Membrane</location>
        <topology evidence="1">Multi-pass membrane protein</topology>
    </subcellularLocation>
</comment>
<dbReference type="AlphaFoldDB" id="A0AAN8NSA9"/>
<keyword evidence="12" id="KW-0407">Ion channel</keyword>
<reference evidence="15 16" key="1">
    <citation type="submission" date="2023-10" db="EMBL/GenBank/DDBJ databases">
        <title>Genomes of two closely related lineages of the louse Polyplax serrata with different host specificities.</title>
        <authorList>
            <person name="Martinu J."/>
            <person name="Tarabai H."/>
            <person name="Stefka J."/>
            <person name="Hypsa V."/>
        </authorList>
    </citation>
    <scope>NUCLEOTIDE SEQUENCE [LARGE SCALE GENOMIC DNA]</scope>
    <source>
        <strain evidence="15">HR10_N</strain>
    </source>
</reference>
<keyword evidence="5" id="KW-0812">Transmembrane</keyword>
<keyword evidence="8" id="KW-1133">Transmembrane helix</keyword>
<dbReference type="PANTHER" id="PTHR45628">
    <property type="entry name" value="VOLTAGE-DEPENDENT CALCIUM CHANNEL TYPE A SUBUNIT ALPHA-1"/>
    <property type="match status" value="1"/>
</dbReference>
<feature type="region of interest" description="Disordered" evidence="13">
    <location>
        <begin position="109"/>
        <end position="132"/>
    </location>
</feature>
<evidence type="ECO:0000259" key="14">
    <source>
        <dbReference type="Pfam" id="PF00520"/>
    </source>
</evidence>
<dbReference type="GO" id="GO:0005891">
    <property type="term" value="C:voltage-gated calcium channel complex"/>
    <property type="evidence" value="ECO:0007669"/>
    <property type="project" value="TreeGrafter"/>
</dbReference>
<dbReference type="Gene3D" id="1.20.120.350">
    <property type="entry name" value="Voltage-gated potassium channels. Chain C"/>
    <property type="match status" value="1"/>
</dbReference>
<keyword evidence="9" id="KW-0406">Ion transport</keyword>
<dbReference type="InterPro" id="IPR005821">
    <property type="entry name" value="Ion_trans_dom"/>
</dbReference>
<dbReference type="InterPro" id="IPR027359">
    <property type="entry name" value="Volt_channel_dom_sf"/>
</dbReference>
<evidence type="ECO:0000256" key="1">
    <source>
        <dbReference type="ARBA" id="ARBA00004141"/>
    </source>
</evidence>
<keyword evidence="2" id="KW-0813">Transport</keyword>
<evidence type="ECO:0000256" key="10">
    <source>
        <dbReference type="ARBA" id="ARBA00023136"/>
    </source>
</evidence>
<evidence type="ECO:0000256" key="11">
    <source>
        <dbReference type="ARBA" id="ARBA00023180"/>
    </source>
</evidence>
<protein>
    <recommendedName>
        <fullName evidence="14">Ion transport domain-containing protein</fullName>
    </recommendedName>
</protein>
<proteinExistence type="predicted"/>
<evidence type="ECO:0000313" key="16">
    <source>
        <dbReference type="Proteomes" id="UP001372834"/>
    </source>
</evidence>
<dbReference type="EMBL" id="JAWJWE010000039">
    <property type="protein sequence ID" value="KAK6620729.1"/>
    <property type="molecule type" value="Genomic_DNA"/>
</dbReference>
<evidence type="ECO:0000256" key="8">
    <source>
        <dbReference type="ARBA" id="ARBA00022989"/>
    </source>
</evidence>
<dbReference type="GO" id="GO:0045202">
    <property type="term" value="C:synapse"/>
    <property type="evidence" value="ECO:0007669"/>
    <property type="project" value="GOC"/>
</dbReference>
<evidence type="ECO:0000256" key="5">
    <source>
        <dbReference type="ARBA" id="ARBA00022692"/>
    </source>
</evidence>
<evidence type="ECO:0000256" key="12">
    <source>
        <dbReference type="ARBA" id="ARBA00023303"/>
    </source>
</evidence>
<keyword evidence="11" id="KW-0325">Glycoprotein</keyword>
<keyword evidence="3" id="KW-0109">Calcium transport</keyword>
<name>A0AAN8NSA9_POLSC</name>
<dbReference type="GO" id="GO:0008331">
    <property type="term" value="F:high voltage-gated calcium channel activity"/>
    <property type="evidence" value="ECO:0007669"/>
    <property type="project" value="TreeGrafter"/>
</dbReference>
<feature type="domain" description="Ion transport" evidence="14">
    <location>
        <begin position="171"/>
        <end position="264"/>
    </location>
</feature>
<evidence type="ECO:0000256" key="2">
    <source>
        <dbReference type="ARBA" id="ARBA00022448"/>
    </source>
</evidence>
<evidence type="ECO:0000256" key="4">
    <source>
        <dbReference type="ARBA" id="ARBA00022673"/>
    </source>
</evidence>
<keyword evidence="7" id="KW-0851">Voltage-gated channel</keyword>
<evidence type="ECO:0000256" key="7">
    <source>
        <dbReference type="ARBA" id="ARBA00022882"/>
    </source>
</evidence>
<dbReference type="PANTHER" id="PTHR45628:SF7">
    <property type="entry name" value="VOLTAGE-DEPENDENT CALCIUM CHANNEL TYPE A SUBUNIT ALPHA-1"/>
    <property type="match status" value="1"/>
</dbReference>
<dbReference type="InterPro" id="IPR050599">
    <property type="entry name" value="VDCC_alpha-1_subunit"/>
</dbReference>
<evidence type="ECO:0000256" key="6">
    <source>
        <dbReference type="ARBA" id="ARBA00022837"/>
    </source>
</evidence>
<dbReference type="SUPFAM" id="SSF81324">
    <property type="entry name" value="Voltage-gated potassium channels"/>
    <property type="match status" value="1"/>
</dbReference>
<evidence type="ECO:0000313" key="15">
    <source>
        <dbReference type="EMBL" id="KAK6620729.1"/>
    </source>
</evidence>
<keyword evidence="10" id="KW-0472">Membrane</keyword>
<keyword evidence="4" id="KW-0107">Calcium channel</keyword>